<evidence type="ECO:0000313" key="3">
    <source>
        <dbReference type="EMBL" id="SHO51066.1"/>
    </source>
</evidence>
<evidence type="ECO:0000259" key="2">
    <source>
        <dbReference type="Pfam" id="PF18917"/>
    </source>
</evidence>
<dbReference type="Proteomes" id="UP000184603">
    <property type="component" value="Unassembled WGS sequence"/>
</dbReference>
<evidence type="ECO:0000256" key="1">
    <source>
        <dbReference type="SAM" id="Phobius"/>
    </source>
</evidence>
<keyword evidence="1" id="KW-0812">Transmembrane</keyword>
<dbReference type="Pfam" id="PF18917">
    <property type="entry name" value="LiaI-LiaF-like_TM1"/>
    <property type="match status" value="1"/>
</dbReference>
<sequence length="53" mass="5817">MRVTIGPIVLIAAGSLLLLSNLGLIPIGQIKELVKQWWPALLILAGVLQLFRR</sequence>
<keyword evidence="1" id="KW-1133">Transmembrane helix</keyword>
<feature type="domain" description="LiaI-LiaF-like transmembrane region" evidence="2">
    <location>
        <begin position="5"/>
        <end position="49"/>
    </location>
</feature>
<proteinExistence type="predicted"/>
<feature type="transmembrane region" description="Helical" evidence="1">
    <location>
        <begin position="33"/>
        <end position="51"/>
    </location>
</feature>
<dbReference type="InterPro" id="IPR043726">
    <property type="entry name" value="LiaI-LiaF-like_TM1"/>
</dbReference>
<keyword evidence="1" id="KW-0472">Membrane</keyword>
<protein>
    <recommendedName>
        <fullName evidence="2">LiaI-LiaF-like transmembrane region domain-containing protein</fullName>
    </recommendedName>
</protein>
<name>A0A1M7YEP9_9BACT</name>
<evidence type="ECO:0000313" key="4">
    <source>
        <dbReference type="Proteomes" id="UP000184603"/>
    </source>
</evidence>
<dbReference type="AlphaFoldDB" id="A0A1M7YEP9"/>
<organism evidence="3 4">
    <name type="scientific">Desulfopila aestuarii DSM 18488</name>
    <dbReference type="NCBI Taxonomy" id="1121416"/>
    <lineage>
        <taxon>Bacteria</taxon>
        <taxon>Pseudomonadati</taxon>
        <taxon>Thermodesulfobacteriota</taxon>
        <taxon>Desulfobulbia</taxon>
        <taxon>Desulfobulbales</taxon>
        <taxon>Desulfocapsaceae</taxon>
        <taxon>Desulfopila</taxon>
    </lineage>
</organism>
<dbReference type="EMBL" id="FRFE01000022">
    <property type="protein sequence ID" value="SHO51066.1"/>
    <property type="molecule type" value="Genomic_DNA"/>
</dbReference>
<dbReference type="RefSeq" id="WP_200802417.1">
    <property type="nucleotide sequence ID" value="NZ_FRFE01000022.1"/>
</dbReference>
<accession>A0A1M7YEP9</accession>
<gene>
    <name evidence="3" type="ORF">SAMN02745220_03813</name>
</gene>
<keyword evidence="4" id="KW-1185">Reference proteome</keyword>
<reference evidence="3 4" key="1">
    <citation type="submission" date="2016-12" db="EMBL/GenBank/DDBJ databases">
        <authorList>
            <person name="Song W.-J."/>
            <person name="Kurnit D.M."/>
        </authorList>
    </citation>
    <scope>NUCLEOTIDE SEQUENCE [LARGE SCALE GENOMIC DNA]</scope>
    <source>
        <strain evidence="3 4">DSM 18488</strain>
    </source>
</reference>